<dbReference type="Gene3D" id="3.40.720.10">
    <property type="entry name" value="Alkaline Phosphatase, subunit A"/>
    <property type="match status" value="1"/>
</dbReference>
<feature type="transmembrane region" description="Helical" evidence="6">
    <location>
        <begin position="94"/>
        <end position="118"/>
    </location>
</feature>
<name>Q1JX77_DESA6</name>
<dbReference type="PANTHER" id="PTHR47371:SF3">
    <property type="entry name" value="PHOSPHOGLYCEROL TRANSFERASE I"/>
    <property type="match status" value="1"/>
</dbReference>
<dbReference type="InterPro" id="IPR017850">
    <property type="entry name" value="Alkaline_phosphatase_core_sf"/>
</dbReference>
<comment type="subcellular location">
    <subcellularLocation>
        <location evidence="1">Cell membrane</location>
        <topology evidence="1">Multi-pass membrane protein</topology>
    </subcellularLocation>
</comment>
<feature type="domain" description="Sulfatase N-terminal" evidence="7">
    <location>
        <begin position="283"/>
        <end position="556"/>
    </location>
</feature>
<feature type="transmembrane region" description="Helical" evidence="6">
    <location>
        <begin position="147"/>
        <end position="167"/>
    </location>
</feature>
<evidence type="ECO:0000256" key="6">
    <source>
        <dbReference type="SAM" id="Phobius"/>
    </source>
</evidence>
<dbReference type="EMBL" id="AAEW02000016">
    <property type="protein sequence ID" value="EAT14915.1"/>
    <property type="molecule type" value="Genomic_DNA"/>
</dbReference>
<keyword evidence="3 6" id="KW-0812">Transmembrane</keyword>
<dbReference type="RefSeq" id="WP_006002020.1">
    <property type="nucleotide sequence ID" value="NZ_AAEW02000016.1"/>
</dbReference>
<dbReference type="GO" id="GO:0005886">
    <property type="term" value="C:plasma membrane"/>
    <property type="evidence" value="ECO:0007669"/>
    <property type="project" value="UniProtKB-SubCell"/>
</dbReference>
<dbReference type="Proteomes" id="UP000005695">
    <property type="component" value="Unassembled WGS sequence"/>
</dbReference>
<keyword evidence="2" id="KW-1003">Cell membrane</keyword>
<feature type="transmembrane region" description="Helical" evidence="6">
    <location>
        <begin position="188"/>
        <end position="207"/>
    </location>
</feature>
<evidence type="ECO:0000256" key="4">
    <source>
        <dbReference type="ARBA" id="ARBA00022989"/>
    </source>
</evidence>
<sequence length="685" mass="76869">MAFLLKFFPFPRYNSRFVLLTRLLQLLLVVFFLLRLYLTWVSWVDIPKSPVTLLLIFGGGLVQDLAFSLFAILPAALLLLVIPQRLLASRPLTLLSRLVVFFSMTGLAFVVAAEVLFWQEFSTRFNFIAVDYLIYRREVTQNIYESYPMAIIILYLVVASLILFKVLSAALTCSLTATEPVSHRITRFSGLVILALIAGVALPHGLLKRSTNNYVNELATNGPYQFVAAFRNNTLNYRTFYHLGDDKALSRQLRRQLHATSPAHNLYDITRTVDGDGQAQPLNVILVTVESLSAKYLDHLPDSSSHYLGRTPFLDRLATQSLFFTNLYATGTRTARGLEAITLSLPPTPGRSLVKRPDNGPFYSLGGVLKQHGYDTAFLYGGRGFFDNMNAFFSGNGYRIVDEGDFSDNEITFKNAWGVCDEDLYAKTLQQADKVSGEHRPFFFHLMTTSNHRPYTYPDGKIDIPSGTGREGAVRYTDYALENFFRNARHHDWFENTIFVVVADHCAGSAGKVGLPVARYHIPLFIYAPNHIAAARYTKIASQIDLAPTLLGLLGIDYTSHFFGEDVLAPGYQPRALIGNYQKLGLYHNNRLVILEPQQVISQIDDPWHSESLEPGDPHAADVELAEAYYQGADYLIQRNLHHRDHKSRPIPAPRSTARSTSVSKLNVKGVLGHLLFKAVCCGKK</sequence>
<evidence type="ECO:0000256" key="5">
    <source>
        <dbReference type="ARBA" id="ARBA00023136"/>
    </source>
</evidence>
<feature type="transmembrane region" description="Helical" evidence="6">
    <location>
        <begin position="52"/>
        <end position="82"/>
    </location>
</feature>
<protein>
    <submittedName>
        <fullName evidence="8">Sulfatase</fullName>
    </submittedName>
</protein>
<keyword evidence="4 6" id="KW-1133">Transmembrane helix</keyword>
<dbReference type="PANTHER" id="PTHR47371">
    <property type="entry name" value="LIPOTEICHOIC ACID SYNTHASE"/>
    <property type="match status" value="1"/>
</dbReference>
<reference evidence="8" key="1">
    <citation type="submission" date="2006-05" db="EMBL/GenBank/DDBJ databases">
        <title>Annotation of the draft genome assembly of Desulfuromonas acetoxidans DSM 684.</title>
        <authorList>
            <consortium name="US DOE Joint Genome Institute (JGI-ORNL)"/>
            <person name="Larimer F."/>
            <person name="Land M."/>
            <person name="Hauser L."/>
        </authorList>
    </citation>
    <scope>NUCLEOTIDE SEQUENCE [LARGE SCALE GENOMIC DNA]</scope>
    <source>
        <strain evidence="8">DSM 684</strain>
    </source>
</reference>
<dbReference type="AlphaFoldDB" id="Q1JX77"/>
<feature type="transmembrane region" description="Helical" evidence="6">
    <location>
        <begin position="20"/>
        <end position="40"/>
    </location>
</feature>
<evidence type="ECO:0000313" key="8">
    <source>
        <dbReference type="EMBL" id="EAT14915.1"/>
    </source>
</evidence>
<dbReference type="InterPro" id="IPR000917">
    <property type="entry name" value="Sulfatase_N"/>
</dbReference>
<proteinExistence type="predicted"/>
<accession>Q1JX77</accession>
<keyword evidence="9" id="KW-1185">Reference proteome</keyword>
<evidence type="ECO:0000256" key="2">
    <source>
        <dbReference type="ARBA" id="ARBA00022475"/>
    </source>
</evidence>
<evidence type="ECO:0000256" key="3">
    <source>
        <dbReference type="ARBA" id="ARBA00022692"/>
    </source>
</evidence>
<reference evidence="8" key="2">
    <citation type="submission" date="2006-05" db="EMBL/GenBank/DDBJ databases">
        <title>Sequencing of the draft genome and assembly of Desulfuromonas acetoxidans DSM 684.</title>
        <authorList>
            <consortium name="US DOE Joint Genome Institute (JGI-PGF)"/>
            <person name="Copeland A."/>
            <person name="Lucas S."/>
            <person name="Lapidus A."/>
            <person name="Barry K."/>
            <person name="Detter J.C."/>
            <person name="Glavina del Rio T."/>
            <person name="Hammon N."/>
            <person name="Israni S."/>
            <person name="Dalin E."/>
            <person name="Tice H."/>
            <person name="Bruce D."/>
            <person name="Pitluck S."/>
            <person name="Richardson P."/>
        </authorList>
    </citation>
    <scope>NUCLEOTIDE SEQUENCE [LARGE SCALE GENOMIC DNA]</scope>
    <source>
        <strain evidence="8">DSM 684</strain>
    </source>
</reference>
<evidence type="ECO:0000313" key="9">
    <source>
        <dbReference type="Proteomes" id="UP000005695"/>
    </source>
</evidence>
<dbReference type="Gene3D" id="3.30.1120.80">
    <property type="match status" value="1"/>
</dbReference>
<comment type="caution">
    <text evidence="8">The sequence shown here is derived from an EMBL/GenBank/DDBJ whole genome shotgun (WGS) entry which is preliminary data.</text>
</comment>
<evidence type="ECO:0000259" key="7">
    <source>
        <dbReference type="Pfam" id="PF00884"/>
    </source>
</evidence>
<keyword evidence="5 6" id="KW-0472">Membrane</keyword>
<dbReference type="Pfam" id="PF00884">
    <property type="entry name" value="Sulfatase"/>
    <property type="match status" value="1"/>
</dbReference>
<dbReference type="SUPFAM" id="SSF53649">
    <property type="entry name" value="Alkaline phosphatase-like"/>
    <property type="match status" value="1"/>
</dbReference>
<dbReference type="CDD" id="cd16015">
    <property type="entry name" value="LTA_synthase"/>
    <property type="match status" value="1"/>
</dbReference>
<organism evidence="8 9">
    <name type="scientific">Desulfuromonas acetoxidans (strain DSM 684 / 11070)</name>
    <dbReference type="NCBI Taxonomy" id="281689"/>
    <lineage>
        <taxon>Bacteria</taxon>
        <taxon>Pseudomonadati</taxon>
        <taxon>Thermodesulfobacteriota</taxon>
        <taxon>Desulfuromonadia</taxon>
        <taxon>Desulfuromonadales</taxon>
        <taxon>Desulfuromonadaceae</taxon>
        <taxon>Desulfuromonas</taxon>
    </lineage>
</organism>
<dbReference type="InterPro" id="IPR050448">
    <property type="entry name" value="OpgB/LTA_synthase_biosynth"/>
</dbReference>
<gene>
    <name evidence="8" type="ORF">Dace_0924</name>
</gene>
<evidence type="ECO:0000256" key="1">
    <source>
        <dbReference type="ARBA" id="ARBA00004651"/>
    </source>
</evidence>